<reference evidence="1 2" key="1">
    <citation type="submission" date="2017-11" db="EMBL/GenBank/DDBJ databases">
        <authorList>
            <person name="Lechat P."/>
        </authorList>
    </citation>
    <scope>NUCLEOTIDE SEQUENCE [LARGE SCALE GENOMIC DNA]</scope>
    <source>
        <strain evidence="1">L495</strain>
    </source>
</reference>
<evidence type="ECO:0000313" key="2">
    <source>
        <dbReference type="Proteomes" id="UP000234460"/>
    </source>
</evidence>
<dbReference type="EMBL" id="OEJX01000012">
    <property type="protein sequence ID" value="SOR60680.1"/>
    <property type="molecule type" value="Genomic_DNA"/>
</dbReference>
<comment type="caution">
    <text evidence="1">The sequence shown here is derived from an EMBL/GenBank/DDBJ whole genome shotgun (WGS) entry which is preliminary data.</text>
</comment>
<dbReference type="Proteomes" id="UP000234460">
    <property type="component" value="Chromosome LMANV2"/>
</dbReference>
<dbReference type="AlphaFoldDB" id="A0AAQ1NV92"/>
<evidence type="ECO:0000313" key="1">
    <source>
        <dbReference type="EMBL" id="SOR60680.1"/>
    </source>
</evidence>
<accession>A0AAQ1NV92</accession>
<proteinExistence type="predicted"/>
<protein>
    <submittedName>
        <fullName evidence="1">Uncharacterized protein</fullName>
    </submittedName>
</protein>
<sequence>MNILNLYSIILCFTALYQIEYRKFLSQSPIAGQNNGVLCYNFEQQKESICKNKYPQYDCFFQNILFYYKFLNNKNL</sequence>
<gene>
    <name evidence="1" type="ORF">LMANV2_20035</name>
</gene>
<name>A0AAQ1NV92_LEPIR</name>
<organism evidence="1 2">
    <name type="scientific">Leptospira interrogans serovar Manilae</name>
    <dbReference type="NCBI Taxonomy" id="214675"/>
    <lineage>
        <taxon>Bacteria</taxon>
        <taxon>Pseudomonadati</taxon>
        <taxon>Spirochaetota</taxon>
        <taxon>Spirochaetia</taxon>
        <taxon>Leptospirales</taxon>
        <taxon>Leptospiraceae</taxon>
        <taxon>Leptospira</taxon>
    </lineage>
</organism>